<evidence type="ECO:0000256" key="2">
    <source>
        <dbReference type="ARBA" id="ARBA00022737"/>
    </source>
</evidence>
<dbReference type="InterPro" id="IPR006652">
    <property type="entry name" value="Kelch_1"/>
</dbReference>
<dbReference type="PANTHER" id="PTHR46093:SF19">
    <property type="entry name" value="RAB9 EFFECTOR PROTEIN WITH KELCH MOTIFS-LIKE"/>
    <property type="match status" value="1"/>
</dbReference>
<proteinExistence type="predicted"/>
<evidence type="ECO:0000256" key="1">
    <source>
        <dbReference type="ARBA" id="ARBA00022441"/>
    </source>
</evidence>
<dbReference type="EMBL" id="JAGKHQ010000015">
    <property type="protein sequence ID" value="KAG7497499.1"/>
    <property type="molecule type" value="Genomic_DNA"/>
</dbReference>
<keyword evidence="2" id="KW-0677">Repeat</keyword>
<name>A0AAV6QYQ4_SOLSE</name>
<reference evidence="4 5" key="1">
    <citation type="journal article" date="2021" name="Sci. Rep.">
        <title>Chromosome anchoring in Senegalese sole (Solea senegalensis) reveals sex-associated markers and genome rearrangements in flatfish.</title>
        <authorList>
            <person name="Guerrero-Cozar I."/>
            <person name="Gomez-Garrido J."/>
            <person name="Berbel C."/>
            <person name="Martinez-Blanch J.F."/>
            <person name="Alioto T."/>
            <person name="Claros M.G."/>
            <person name="Gagnaire P.A."/>
            <person name="Manchado M."/>
        </authorList>
    </citation>
    <scope>NUCLEOTIDE SEQUENCE [LARGE SCALE GENOMIC DNA]</scope>
    <source>
        <strain evidence="4">Sse05_10M</strain>
    </source>
</reference>
<dbReference type="Pfam" id="PF13415">
    <property type="entry name" value="Beta-prop_FBX42"/>
    <property type="match status" value="1"/>
</dbReference>
<feature type="compositionally biased region" description="Polar residues" evidence="3">
    <location>
        <begin position="213"/>
        <end position="234"/>
    </location>
</feature>
<feature type="compositionally biased region" description="Basic and acidic residues" evidence="3">
    <location>
        <begin position="141"/>
        <end position="151"/>
    </location>
</feature>
<organism evidence="4 5">
    <name type="scientific">Solea senegalensis</name>
    <name type="common">Senegalese sole</name>
    <dbReference type="NCBI Taxonomy" id="28829"/>
    <lineage>
        <taxon>Eukaryota</taxon>
        <taxon>Metazoa</taxon>
        <taxon>Chordata</taxon>
        <taxon>Craniata</taxon>
        <taxon>Vertebrata</taxon>
        <taxon>Euteleostomi</taxon>
        <taxon>Actinopterygii</taxon>
        <taxon>Neopterygii</taxon>
        <taxon>Teleostei</taxon>
        <taxon>Neoteleostei</taxon>
        <taxon>Acanthomorphata</taxon>
        <taxon>Carangaria</taxon>
        <taxon>Pleuronectiformes</taxon>
        <taxon>Pleuronectoidei</taxon>
        <taxon>Soleidae</taxon>
        <taxon>Solea</taxon>
    </lineage>
</organism>
<accession>A0AAV6QYQ4</accession>
<evidence type="ECO:0000313" key="5">
    <source>
        <dbReference type="Proteomes" id="UP000693946"/>
    </source>
</evidence>
<dbReference type="SMART" id="SM00612">
    <property type="entry name" value="Kelch"/>
    <property type="match status" value="4"/>
</dbReference>
<evidence type="ECO:0000313" key="4">
    <source>
        <dbReference type="EMBL" id="KAG7497499.1"/>
    </source>
</evidence>
<keyword evidence="5" id="KW-1185">Reference proteome</keyword>
<evidence type="ECO:0000256" key="3">
    <source>
        <dbReference type="SAM" id="MobiDB-lite"/>
    </source>
</evidence>
<dbReference type="PANTHER" id="PTHR46093">
    <property type="entry name" value="ACYL-COA-BINDING DOMAIN-CONTAINING PROTEIN 5"/>
    <property type="match status" value="1"/>
</dbReference>
<dbReference type="Proteomes" id="UP000693946">
    <property type="component" value="Linkage Group LG3"/>
</dbReference>
<dbReference type="AlphaFoldDB" id="A0AAV6QYQ4"/>
<protein>
    <submittedName>
        <fullName evidence="4">Tip elongation aberrant 1-like</fullName>
    </submittedName>
</protein>
<feature type="compositionally biased region" description="Low complexity" evidence="3">
    <location>
        <begin position="189"/>
        <end position="203"/>
    </location>
</feature>
<feature type="region of interest" description="Disordered" evidence="3">
    <location>
        <begin position="119"/>
        <end position="239"/>
    </location>
</feature>
<keyword evidence="1" id="KW-0880">Kelch repeat</keyword>
<gene>
    <name evidence="4" type="ORF">JOB18_038682</name>
</gene>
<comment type="caution">
    <text evidence="4">The sequence shown here is derived from an EMBL/GenBank/DDBJ whole genome shotgun (WGS) entry which is preliminary data.</text>
</comment>
<sequence length="697" mass="77266">MDDFGVYAVFGLNAPPQKLLSADGSRRVCVAVPPTVHQVVLFSSGPWGERVCVNAELNDAERIPITIGKLTPYNRCLSWEQWEEETWTESVTLNVTLEGGDMSKAGRSEPELILAVKEYTPKDTTVPPASREPNGKRKRGRTVEDGDHQTKVAEAGEDENVCPNGTVEKTTPVRKPRGQSRGGQKLFSGGADAAKMKGKANGAEEVQRIVGQTPPQSASRTKSKQAKTPTQTVAPVSPSGRWGQTLCPVDAQTAILIGGQGARMQFCKDPMWKLCTEDMSWMAAETLAEGPTPEARIGHTAVHDPDSKRIFVFGGSKNKKWFNDVHILDTQSWKWTMVEAQGKVPPLAYHSCSMFRGELFVLGGVFPRPNPEPDGCSDSLYIFDPHLSIWYEPIVTGDKPSPRSGHSACVMQGRKIYVFGGWDTPVCYNDMYMLDLGLMEFAAVKTTGKAPSPRSWHGSAVLSDTKFLIHGGYNGNNALSDTFIFDIDTNSWTEVKLPQLSVPRAGHCLITMDTVGHHRFSEDDEDVDMDFVGKTLLVFGGVLFKEREHKRHRSKEYLGYEMSHQKQTDITFNRAKVCQGKRGRRKQRMPTVIQRHYHPTNCVLLVLTFRDVVSLQLLDPGIIVFESCVSILDYPHSSRGASSSSHVAASLFRYQGRIVRIDCIRAQLLASLPLSPVALISKQEQEKPRLSIMDFTT</sequence>